<dbReference type="Pfam" id="PF14343">
    <property type="entry name" value="PrcB_C"/>
    <property type="match status" value="1"/>
</dbReference>
<feature type="chain" id="PRO_5038430778" description="PrcB C-terminal domain-containing protein" evidence="2">
    <location>
        <begin position="28"/>
        <end position="188"/>
    </location>
</feature>
<evidence type="ECO:0000313" key="4">
    <source>
        <dbReference type="EMBL" id="ACV22152.1"/>
    </source>
</evidence>
<dbReference type="HOGENOM" id="CLU_1440180_0_0_11"/>
<feature type="domain" description="PrcB C-terminal" evidence="3">
    <location>
        <begin position="109"/>
        <end position="164"/>
    </location>
</feature>
<feature type="region of interest" description="Disordered" evidence="1">
    <location>
        <begin position="32"/>
        <end position="57"/>
    </location>
</feature>
<name>C7N5G7_SLAHD</name>
<keyword evidence="5" id="KW-1185">Reference proteome</keyword>
<evidence type="ECO:0000259" key="3">
    <source>
        <dbReference type="Pfam" id="PF14343"/>
    </source>
</evidence>
<dbReference type="EMBL" id="CP001684">
    <property type="protein sequence ID" value="ACV22152.1"/>
    <property type="molecule type" value="Genomic_DNA"/>
</dbReference>
<evidence type="ECO:0000256" key="2">
    <source>
        <dbReference type="SAM" id="SignalP"/>
    </source>
</evidence>
<keyword evidence="2" id="KW-0732">Signal</keyword>
<dbReference type="Proteomes" id="UP000002026">
    <property type="component" value="Chromosome"/>
</dbReference>
<protein>
    <recommendedName>
        <fullName evidence="3">PrcB C-terminal domain-containing protein</fullName>
    </recommendedName>
</protein>
<dbReference type="AlphaFoldDB" id="C7N5G7"/>
<dbReference type="STRING" id="471855.Shel_11170"/>
<reference evidence="4 5" key="1">
    <citation type="journal article" date="2009" name="Stand. Genomic Sci.">
        <title>Complete genome sequence of Slackia heliotrinireducens type strain (RHS 1).</title>
        <authorList>
            <person name="Pukall R."/>
            <person name="Lapidus A."/>
            <person name="Nolan M."/>
            <person name="Copeland A."/>
            <person name="Glavina Del Rio T."/>
            <person name="Lucas S."/>
            <person name="Chen F."/>
            <person name="Tice H."/>
            <person name="Cheng J.F."/>
            <person name="Chertkov O."/>
            <person name="Bruce D."/>
            <person name="Goodwin L."/>
            <person name="Kuske C."/>
            <person name="Brettin T."/>
            <person name="Detter J.C."/>
            <person name="Han C."/>
            <person name="Pitluck S."/>
            <person name="Pati A."/>
            <person name="Mavrommatis K."/>
            <person name="Ivanova N."/>
            <person name="Ovchinnikova G."/>
            <person name="Chen A."/>
            <person name="Palaniappan K."/>
            <person name="Schneider S."/>
            <person name="Rohde M."/>
            <person name="Chain P."/>
            <person name="D'haeseleer P."/>
            <person name="Goker M."/>
            <person name="Bristow J."/>
            <person name="Eisen J.A."/>
            <person name="Markowitz V."/>
            <person name="Kyrpides N.C."/>
            <person name="Klenk H.P."/>
            <person name="Hugenholtz P."/>
        </authorList>
    </citation>
    <scope>NUCLEOTIDE SEQUENCE [LARGE SCALE GENOMIC DNA]</scope>
    <source>
        <strain evidence="5">ATCC 29202 / DSM 20476 / NCTC 11029 / RHS 1</strain>
    </source>
</reference>
<dbReference type="PROSITE" id="PS51257">
    <property type="entry name" value="PROKAR_LIPOPROTEIN"/>
    <property type="match status" value="1"/>
</dbReference>
<sequence>MQHARMSSRFCLIAALLAFACTAAALSGCTRADAPSPESESAATESDDRFAANETGDDEEFELDGAGSYVEVVDWQKVDPSEFPELPDPSAAGERGFQYVIDETGGQVFLFVCSGECPSSGYEIAVDDVRAIGADYTVAVTEIEPAVGDVTAQMITYPQVCIVFSYVELPETISVVTADHEHLECTYP</sequence>
<dbReference type="InterPro" id="IPR025748">
    <property type="entry name" value="PrcB_C_dom"/>
</dbReference>
<feature type="signal peptide" evidence="2">
    <location>
        <begin position="1"/>
        <end position="27"/>
    </location>
</feature>
<organism evidence="4 5">
    <name type="scientific">Slackia heliotrinireducens (strain ATCC 29202 / DSM 20476 / NCTC 11029 / RHS 1)</name>
    <name type="common">Peptococcus heliotrinreducens</name>
    <dbReference type="NCBI Taxonomy" id="471855"/>
    <lineage>
        <taxon>Bacteria</taxon>
        <taxon>Bacillati</taxon>
        <taxon>Actinomycetota</taxon>
        <taxon>Coriobacteriia</taxon>
        <taxon>Eggerthellales</taxon>
        <taxon>Eggerthellaceae</taxon>
        <taxon>Slackia</taxon>
    </lineage>
</organism>
<accession>C7N5G7</accession>
<evidence type="ECO:0000256" key="1">
    <source>
        <dbReference type="SAM" id="MobiDB-lite"/>
    </source>
</evidence>
<feature type="compositionally biased region" description="Low complexity" evidence="1">
    <location>
        <begin position="32"/>
        <end position="44"/>
    </location>
</feature>
<evidence type="ECO:0000313" key="5">
    <source>
        <dbReference type="Proteomes" id="UP000002026"/>
    </source>
</evidence>
<proteinExistence type="predicted"/>
<gene>
    <name evidence="4" type="ordered locus">Shel_11170</name>
</gene>
<dbReference type="KEGG" id="shi:Shel_11170"/>